<evidence type="ECO:0000313" key="14">
    <source>
        <dbReference type="Proteomes" id="UP000242287"/>
    </source>
</evidence>
<keyword evidence="9" id="KW-0694">RNA-binding</keyword>
<feature type="non-terminal residue" evidence="13">
    <location>
        <position position="1"/>
    </location>
</feature>
<evidence type="ECO:0000313" key="13">
    <source>
        <dbReference type="EMBL" id="PFH48761.1"/>
    </source>
</evidence>
<evidence type="ECO:0000256" key="6">
    <source>
        <dbReference type="ARBA" id="ARBA00022691"/>
    </source>
</evidence>
<evidence type="ECO:0000256" key="5">
    <source>
        <dbReference type="ARBA" id="ARBA00022679"/>
    </source>
</evidence>
<keyword evidence="14" id="KW-1185">Reference proteome</keyword>
<dbReference type="EMBL" id="KZ302051">
    <property type="protein sequence ID" value="PFH48761.1"/>
    <property type="molecule type" value="Genomic_DNA"/>
</dbReference>
<dbReference type="Proteomes" id="UP000242287">
    <property type="component" value="Unassembled WGS sequence"/>
</dbReference>
<evidence type="ECO:0000256" key="2">
    <source>
        <dbReference type="ARBA" id="ARBA00009026"/>
    </source>
</evidence>
<keyword evidence="6" id="KW-0949">S-adenosyl-L-methionine</keyword>
<organism evidence="13 14">
    <name type="scientific">Amanita thiersii Skay4041</name>
    <dbReference type="NCBI Taxonomy" id="703135"/>
    <lineage>
        <taxon>Eukaryota</taxon>
        <taxon>Fungi</taxon>
        <taxon>Dikarya</taxon>
        <taxon>Basidiomycota</taxon>
        <taxon>Agaricomycotina</taxon>
        <taxon>Agaricomycetes</taxon>
        <taxon>Agaricomycetidae</taxon>
        <taxon>Agaricales</taxon>
        <taxon>Pluteineae</taxon>
        <taxon>Amanitaceae</taxon>
        <taxon>Amanita</taxon>
    </lineage>
</organism>
<evidence type="ECO:0000256" key="3">
    <source>
        <dbReference type="ARBA" id="ARBA00021330"/>
    </source>
</evidence>
<evidence type="ECO:0000256" key="7">
    <source>
        <dbReference type="ARBA" id="ARBA00022723"/>
    </source>
</evidence>
<dbReference type="PANTHER" id="PTHR21404">
    <property type="entry name" value="HEN1"/>
    <property type="match status" value="1"/>
</dbReference>
<keyword evidence="5" id="KW-0808">Transferase</keyword>
<dbReference type="GO" id="GO:0001510">
    <property type="term" value="P:RNA methylation"/>
    <property type="evidence" value="ECO:0007669"/>
    <property type="project" value="InterPro"/>
</dbReference>
<dbReference type="InterPro" id="IPR026610">
    <property type="entry name" value="Hen1"/>
</dbReference>
<gene>
    <name evidence="13" type="ORF">AMATHDRAFT_109204</name>
</gene>
<name>A0A2A9NKC5_9AGAR</name>
<evidence type="ECO:0000256" key="4">
    <source>
        <dbReference type="ARBA" id="ARBA00022603"/>
    </source>
</evidence>
<dbReference type="EC" id="2.1.1.386" evidence="11"/>
<comment type="similarity">
    <text evidence="2">Belongs to the methyltransferase superfamily. HEN1 family.</text>
</comment>
<evidence type="ECO:0000256" key="9">
    <source>
        <dbReference type="ARBA" id="ARBA00022884"/>
    </source>
</evidence>
<dbReference type="GO" id="GO:0090486">
    <property type="term" value="F:small RNA 2'-O-methyltransferase activity"/>
    <property type="evidence" value="ECO:0007669"/>
    <property type="project" value="UniProtKB-EC"/>
</dbReference>
<keyword evidence="10" id="KW-0943">RNA-mediated gene silencing</keyword>
<evidence type="ECO:0000256" key="12">
    <source>
        <dbReference type="ARBA" id="ARBA00048418"/>
    </source>
</evidence>
<evidence type="ECO:0000256" key="10">
    <source>
        <dbReference type="ARBA" id="ARBA00023158"/>
    </source>
</evidence>
<dbReference type="GO" id="GO:0005634">
    <property type="term" value="C:nucleus"/>
    <property type="evidence" value="ECO:0007669"/>
    <property type="project" value="TreeGrafter"/>
</dbReference>
<dbReference type="GO" id="GO:0046872">
    <property type="term" value="F:metal ion binding"/>
    <property type="evidence" value="ECO:0007669"/>
    <property type="project" value="UniProtKB-KW"/>
</dbReference>
<keyword evidence="7" id="KW-0479">Metal-binding</keyword>
<dbReference type="GO" id="GO:0030422">
    <property type="term" value="P:siRNA processing"/>
    <property type="evidence" value="ECO:0007669"/>
    <property type="project" value="TreeGrafter"/>
</dbReference>
<accession>A0A2A9NKC5</accession>
<dbReference type="OrthoDB" id="2154311at2759"/>
<proteinExistence type="inferred from homology"/>
<dbReference type="GO" id="GO:0005737">
    <property type="term" value="C:cytoplasm"/>
    <property type="evidence" value="ECO:0007669"/>
    <property type="project" value="TreeGrafter"/>
</dbReference>
<keyword evidence="4" id="KW-0489">Methyltransferase</keyword>
<keyword evidence="8" id="KW-0460">Magnesium</keyword>
<dbReference type="GO" id="GO:0003723">
    <property type="term" value="F:RNA binding"/>
    <property type="evidence" value="ECO:0007669"/>
    <property type="project" value="UniProtKB-KW"/>
</dbReference>
<dbReference type="PANTHER" id="PTHR21404:SF3">
    <property type="entry name" value="SMALL RNA 2'-O-METHYLTRANSFERASE"/>
    <property type="match status" value="1"/>
</dbReference>
<dbReference type="Gene3D" id="3.40.50.150">
    <property type="entry name" value="Vaccinia Virus protein VP39"/>
    <property type="match status" value="1"/>
</dbReference>
<reference evidence="13 14" key="1">
    <citation type="submission" date="2014-02" db="EMBL/GenBank/DDBJ databases">
        <title>Transposable element dynamics among asymbiotic and ectomycorrhizal Amanita fungi.</title>
        <authorList>
            <consortium name="DOE Joint Genome Institute"/>
            <person name="Hess J."/>
            <person name="Skrede I."/>
            <person name="Wolfe B."/>
            <person name="LaButti K."/>
            <person name="Ohm R.A."/>
            <person name="Grigoriev I.V."/>
            <person name="Pringle A."/>
        </authorList>
    </citation>
    <scope>NUCLEOTIDE SEQUENCE [LARGE SCALE GENOMIC DNA]</scope>
    <source>
        <strain evidence="13 14">SKay4041</strain>
    </source>
</reference>
<comment type="catalytic activity">
    <reaction evidence="12">
        <text>small RNA 3'-end nucleotide + S-adenosyl-L-methionine = small RNA 3'-end 2'-O-methylnucleotide + S-adenosyl-L-homocysteine + H(+)</text>
        <dbReference type="Rhea" id="RHEA:37887"/>
        <dbReference type="Rhea" id="RHEA-COMP:10415"/>
        <dbReference type="Rhea" id="RHEA-COMP:10416"/>
        <dbReference type="ChEBI" id="CHEBI:15378"/>
        <dbReference type="ChEBI" id="CHEBI:57856"/>
        <dbReference type="ChEBI" id="CHEBI:59789"/>
        <dbReference type="ChEBI" id="CHEBI:74896"/>
        <dbReference type="ChEBI" id="CHEBI:74898"/>
        <dbReference type="EC" id="2.1.1.386"/>
    </reaction>
</comment>
<protein>
    <recommendedName>
        <fullName evidence="3">Small RNA 2'-O-methyltransferase</fullName>
        <ecNumber evidence="11">2.1.1.386</ecNumber>
    </recommendedName>
</protein>
<feature type="non-terminal residue" evidence="13">
    <location>
        <position position="422"/>
    </location>
</feature>
<dbReference type="SUPFAM" id="SSF53335">
    <property type="entry name" value="S-adenosyl-L-methionine-dependent methyltransferases"/>
    <property type="match status" value="1"/>
</dbReference>
<dbReference type="AlphaFoldDB" id="A0A2A9NKC5"/>
<sequence length="422" mass="47812">ELKVTFYPALYLQRRLWILNILRAESVLDVGCGEGQLLSVLCQPAPWLKPPAASILPPSPVDPSTTDPHEATYLHITRLHGLDVSSEDLEFAIRDTEPISSDQAPYNATFFTSYTNESIRWDELRVGIWKGGLETINNEFVNIECIVGTEVIEHLTPDVFPLFAPVLLGTYHPRLLLITTPSYTYNARFAAPDAPSSARQGFPDPTQRTDRIFRHSDHKFEWTVEEFEAWCNEVAEAWGYDVTASSLGRAVEADEWGRDEELGGATQVAIFRRLDTLSSTEREKKAREIVSKAGTENEPHKLLAHHHHPAHSSSTKPKSLKEIGDAVEAKMKEFKVPFIRLEEMWFEHDIAVMCGGWIEYLGRAAEESDNLSLNKGDGIRKERTAWTIELKEFTGMVYPSEEWPTEGTSVDWMPPDDWMPDE</sequence>
<evidence type="ECO:0000256" key="1">
    <source>
        <dbReference type="ARBA" id="ARBA00001946"/>
    </source>
</evidence>
<dbReference type="InterPro" id="IPR029063">
    <property type="entry name" value="SAM-dependent_MTases_sf"/>
</dbReference>
<comment type="cofactor">
    <cofactor evidence="1">
        <name>Mg(2+)</name>
        <dbReference type="ChEBI" id="CHEBI:18420"/>
    </cofactor>
</comment>
<evidence type="ECO:0000256" key="8">
    <source>
        <dbReference type="ARBA" id="ARBA00022842"/>
    </source>
</evidence>
<evidence type="ECO:0000256" key="11">
    <source>
        <dbReference type="ARBA" id="ARBA00035025"/>
    </source>
</evidence>